<name>A0ABS0BTN8_9GAMM</name>
<evidence type="ECO:0000256" key="5">
    <source>
        <dbReference type="ARBA" id="ARBA00025606"/>
    </source>
</evidence>
<sequence>MAKKIIDLKGSILSFTVLKLYNDNIDETKQALADKIAKAADFFIGIPIVLEPQVELKNPTYLALLIEYLRQLQMIPIGIRSEDPAIQEQAEFAGLALFPKETSKKKMPKEIEDKPVQAAAPQPVEEGLASAMRVARAVRSGQQIYAKNRDLIIMGSVNPGSEVIADGNVFVFGKVMGKVIAGSSGAEDARIYAKQLNPELVCIAGVYLLAEDIDDVYKQSFVEISLNNDKLVFNNKILD</sequence>
<comment type="function">
    <text evidence="5 6">Cell division inhibitor that blocks the formation of polar Z ring septums. Rapidly oscillates between the poles of the cell to destabilize FtsZ filaments that have formed before they mature into polar Z rings. Prevents FtsZ polymerization.</text>
</comment>
<evidence type="ECO:0000259" key="8">
    <source>
        <dbReference type="Pfam" id="PF05209"/>
    </source>
</evidence>
<organism evidence="9 10">
    <name type="scientific">Thiomicrorhabdus heinhorstiae</name>
    <dbReference type="NCBI Taxonomy" id="2748010"/>
    <lineage>
        <taxon>Bacteria</taxon>
        <taxon>Pseudomonadati</taxon>
        <taxon>Pseudomonadota</taxon>
        <taxon>Gammaproteobacteria</taxon>
        <taxon>Thiotrichales</taxon>
        <taxon>Piscirickettsiaceae</taxon>
        <taxon>Thiomicrorhabdus</taxon>
    </lineage>
</organism>
<keyword evidence="2 6" id="KW-0132">Cell division</keyword>
<keyword evidence="4 6" id="KW-0131">Cell cycle</keyword>
<dbReference type="PANTHER" id="PTHR34108">
    <property type="entry name" value="SEPTUM SITE-DETERMINING PROTEIN MINC"/>
    <property type="match status" value="1"/>
</dbReference>
<evidence type="ECO:0000256" key="1">
    <source>
        <dbReference type="ARBA" id="ARBA00006291"/>
    </source>
</evidence>
<dbReference type="InterPro" id="IPR007874">
    <property type="entry name" value="MinC_N"/>
</dbReference>
<comment type="subunit">
    <text evidence="6">Interacts with MinD and FtsZ.</text>
</comment>
<dbReference type="Proteomes" id="UP001193680">
    <property type="component" value="Unassembled WGS sequence"/>
</dbReference>
<dbReference type="Gene3D" id="2.160.20.70">
    <property type="match status" value="1"/>
</dbReference>
<keyword evidence="10" id="KW-1185">Reference proteome</keyword>
<keyword evidence="3 6" id="KW-0717">Septation</keyword>
<dbReference type="SUPFAM" id="SSF63848">
    <property type="entry name" value="Cell-division inhibitor MinC, C-terminal domain"/>
    <property type="match status" value="1"/>
</dbReference>
<proteinExistence type="inferred from homology"/>
<dbReference type="InterPro" id="IPR016098">
    <property type="entry name" value="CAP/MinC_C"/>
</dbReference>
<dbReference type="HAMAP" id="MF_00267">
    <property type="entry name" value="MinC"/>
    <property type="match status" value="1"/>
</dbReference>
<feature type="domain" description="Septum formation inhibitor MinC C-terminal" evidence="7">
    <location>
        <begin position="134"/>
        <end position="233"/>
    </location>
</feature>
<dbReference type="RefSeq" id="WP_194947534.1">
    <property type="nucleotide sequence ID" value="NZ_JACBGI020000002.1"/>
</dbReference>
<dbReference type="InterPro" id="IPR013033">
    <property type="entry name" value="MinC"/>
</dbReference>
<dbReference type="PANTHER" id="PTHR34108:SF1">
    <property type="entry name" value="SEPTUM SITE-DETERMINING PROTEIN MINC"/>
    <property type="match status" value="1"/>
</dbReference>
<dbReference type="InterPro" id="IPR036145">
    <property type="entry name" value="MinC_C_sf"/>
</dbReference>
<dbReference type="Gene3D" id="3.30.70.260">
    <property type="match status" value="1"/>
</dbReference>
<accession>A0ABS0BTN8</accession>
<comment type="similarity">
    <text evidence="1 6">Belongs to the MinC family.</text>
</comment>
<evidence type="ECO:0000256" key="4">
    <source>
        <dbReference type="ARBA" id="ARBA00023306"/>
    </source>
</evidence>
<evidence type="ECO:0000259" key="7">
    <source>
        <dbReference type="Pfam" id="PF03775"/>
    </source>
</evidence>
<gene>
    <name evidence="6 9" type="primary">minC</name>
    <name evidence="9" type="ORF">H8792_002330</name>
</gene>
<evidence type="ECO:0000313" key="10">
    <source>
        <dbReference type="Proteomes" id="UP001193680"/>
    </source>
</evidence>
<evidence type="ECO:0000313" key="9">
    <source>
        <dbReference type="EMBL" id="MBF6057169.1"/>
    </source>
</evidence>
<evidence type="ECO:0000256" key="2">
    <source>
        <dbReference type="ARBA" id="ARBA00022618"/>
    </source>
</evidence>
<feature type="domain" description="Septum formation inhibitor MinC N-terminal" evidence="8">
    <location>
        <begin position="6"/>
        <end position="76"/>
    </location>
</feature>
<protein>
    <recommendedName>
        <fullName evidence="6">Probable septum site-determining protein MinC</fullName>
    </recommendedName>
</protein>
<dbReference type="EMBL" id="JACBGI020000002">
    <property type="protein sequence ID" value="MBF6057169.1"/>
    <property type="molecule type" value="Genomic_DNA"/>
</dbReference>
<reference evidence="9 10" key="1">
    <citation type="submission" date="2020-11" db="EMBL/GenBank/DDBJ databases">
        <title>Sulfur oxidizing isolate from Hospital Hole Sinkhole.</title>
        <authorList>
            <person name="Scott K.M."/>
        </authorList>
    </citation>
    <scope>NUCLEOTIDE SEQUENCE [LARGE SCALE GENOMIC DNA]</scope>
    <source>
        <strain evidence="9 10">HH1</strain>
    </source>
</reference>
<comment type="caution">
    <text evidence="9">The sequence shown here is derived from an EMBL/GenBank/DDBJ whole genome shotgun (WGS) entry which is preliminary data.</text>
</comment>
<dbReference type="Pfam" id="PF05209">
    <property type="entry name" value="MinC_N"/>
    <property type="match status" value="1"/>
</dbReference>
<evidence type="ECO:0000256" key="3">
    <source>
        <dbReference type="ARBA" id="ARBA00023210"/>
    </source>
</evidence>
<evidence type="ECO:0000256" key="6">
    <source>
        <dbReference type="HAMAP-Rule" id="MF_00267"/>
    </source>
</evidence>
<dbReference type="InterPro" id="IPR005526">
    <property type="entry name" value="Septum_form_inhib_MinC_C"/>
</dbReference>
<dbReference type="NCBIfam" id="TIGR01222">
    <property type="entry name" value="minC"/>
    <property type="match status" value="1"/>
</dbReference>
<dbReference type="Pfam" id="PF03775">
    <property type="entry name" value="MinC_C"/>
    <property type="match status" value="1"/>
</dbReference>